<feature type="region of interest" description="Disordered" evidence="1">
    <location>
        <begin position="111"/>
        <end position="152"/>
    </location>
</feature>
<dbReference type="InterPro" id="IPR054722">
    <property type="entry name" value="PolX-like_BBD"/>
</dbReference>
<keyword evidence="4" id="KW-1185">Reference proteome</keyword>
<evidence type="ECO:0000256" key="1">
    <source>
        <dbReference type="SAM" id="MobiDB-lite"/>
    </source>
</evidence>
<dbReference type="Proteomes" id="UP001151760">
    <property type="component" value="Unassembled WGS sequence"/>
</dbReference>
<dbReference type="EMBL" id="BQNB010017980">
    <property type="protein sequence ID" value="GJT69349.1"/>
    <property type="molecule type" value="Genomic_DNA"/>
</dbReference>
<protein>
    <recommendedName>
        <fullName evidence="2">Retrovirus-related Pol polyprotein from transposon TNT 1-94-like beta-barrel domain-containing protein</fullName>
    </recommendedName>
</protein>
<reference evidence="3" key="2">
    <citation type="submission" date="2022-01" db="EMBL/GenBank/DDBJ databases">
        <authorList>
            <person name="Yamashiro T."/>
            <person name="Shiraishi A."/>
            <person name="Satake H."/>
            <person name="Nakayama K."/>
        </authorList>
    </citation>
    <scope>NUCLEOTIDE SEQUENCE</scope>
</reference>
<organism evidence="3 4">
    <name type="scientific">Tanacetum coccineum</name>
    <dbReference type="NCBI Taxonomy" id="301880"/>
    <lineage>
        <taxon>Eukaryota</taxon>
        <taxon>Viridiplantae</taxon>
        <taxon>Streptophyta</taxon>
        <taxon>Embryophyta</taxon>
        <taxon>Tracheophyta</taxon>
        <taxon>Spermatophyta</taxon>
        <taxon>Magnoliopsida</taxon>
        <taxon>eudicotyledons</taxon>
        <taxon>Gunneridae</taxon>
        <taxon>Pentapetalae</taxon>
        <taxon>asterids</taxon>
        <taxon>campanulids</taxon>
        <taxon>Asterales</taxon>
        <taxon>Asteraceae</taxon>
        <taxon>Asteroideae</taxon>
        <taxon>Anthemideae</taxon>
        <taxon>Anthemidinae</taxon>
        <taxon>Tanacetum</taxon>
    </lineage>
</organism>
<gene>
    <name evidence="3" type="ORF">Tco_1028635</name>
</gene>
<dbReference type="Pfam" id="PF22936">
    <property type="entry name" value="Pol_BBD"/>
    <property type="match status" value="1"/>
</dbReference>
<feature type="region of interest" description="Disordered" evidence="1">
    <location>
        <begin position="380"/>
        <end position="436"/>
    </location>
</feature>
<evidence type="ECO:0000259" key="2">
    <source>
        <dbReference type="Pfam" id="PF22936"/>
    </source>
</evidence>
<name>A0ABQ5G2Q3_9ASTR</name>
<feature type="compositionally biased region" description="Low complexity" evidence="1">
    <location>
        <begin position="427"/>
        <end position="436"/>
    </location>
</feature>
<feature type="compositionally biased region" description="Basic and acidic residues" evidence="1">
    <location>
        <begin position="114"/>
        <end position="135"/>
    </location>
</feature>
<feature type="domain" description="Retrovirus-related Pol polyprotein from transposon TNT 1-94-like beta-barrel" evidence="2">
    <location>
        <begin position="221"/>
        <end position="255"/>
    </location>
</feature>
<comment type="caution">
    <text evidence="3">The sequence shown here is derived from an EMBL/GenBank/DDBJ whole genome shotgun (WGS) entry which is preliminary data.</text>
</comment>
<proteinExistence type="predicted"/>
<evidence type="ECO:0000313" key="3">
    <source>
        <dbReference type="EMBL" id="GJT69349.1"/>
    </source>
</evidence>
<feature type="compositionally biased region" description="Basic and acidic residues" evidence="1">
    <location>
        <begin position="395"/>
        <end position="426"/>
    </location>
</feature>
<evidence type="ECO:0000313" key="4">
    <source>
        <dbReference type="Proteomes" id="UP001151760"/>
    </source>
</evidence>
<reference evidence="3" key="1">
    <citation type="journal article" date="2022" name="Int. J. Mol. Sci.">
        <title>Draft Genome of Tanacetum Coccineum: Genomic Comparison of Closely Related Tanacetum-Family Plants.</title>
        <authorList>
            <person name="Yamashiro T."/>
            <person name="Shiraishi A."/>
            <person name="Nakayama K."/>
            <person name="Satake H."/>
        </authorList>
    </citation>
    <scope>NUCLEOTIDE SEQUENCE</scope>
</reference>
<sequence length="520" mass="57752">MDVDTPYRVIDQNNAIENRFRGNTATKKAQKNLLKQQYENFAASSTEVIEQTYERLQKLISQLEMHGCGATDSSTTVENLSDVVIYSFFASQPSIPQLDNEDLQQINPDDLEEMDLRAPRNQDSRNKEPTKRTVPVEETASNALVSQTQNPPPTCRGSYLGMRSQGLITLALLHKLGAWYTAFIGPFCLAKGSSVILASRDQSHKILDQAIYNKDLKNKGVIDSGCSRHMTGNRSYLTDYKEIDGGFIAFGGNSKGGKITGKDFKLTDESHVLLKVPRKDNMYSVDLKNVIPQEAEAVNTAFYVQNRVLVIKPHNKTPYELFLGRKPPYASEPFWCPVTILNTIYHLGTKACADAGKARVETVPGKYYILLPLWTQDPPFSSSPKDSLDAGFKPSGEEEKKDAEDPGKDSEIPSTEEPRINQEKDVSVNNTNNINTVSPTVNAASIEDNDVDENIVYGCADDPNIPELEDIVYSDDDEDVGAEADMNNLDAFMPVSPIPTTRIHKDHPVEKIIRDLNSAP</sequence>
<feature type="compositionally biased region" description="Polar residues" evidence="1">
    <location>
        <begin position="139"/>
        <end position="149"/>
    </location>
</feature>
<accession>A0ABQ5G2Q3</accession>